<feature type="region of interest" description="Disordered" evidence="1">
    <location>
        <begin position="164"/>
        <end position="193"/>
    </location>
</feature>
<evidence type="ECO:0000256" key="1">
    <source>
        <dbReference type="SAM" id="MobiDB-lite"/>
    </source>
</evidence>
<sequence length="193" mass="20464">MGAKTAKKERPTSWQRRKSRTSGAPLARRPAVAELIALNLECKRMKDESHSARERFRLKQPAEAGDADIVLAYQRVRDSASSCQQAYKATLQPKPKRKSKVGSLSAPDAAPTSPARATVPPGTSATFVATVAVPSPPASSVAVAIGEAVAGPMTAAALGVTPSERRLAKKAAKRAAVRERKAQKARMKGRRGT</sequence>
<reference evidence="2" key="1">
    <citation type="submission" date="2021-01" db="EMBL/GenBank/DDBJ databases">
        <authorList>
            <person name="Corre E."/>
            <person name="Pelletier E."/>
            <person name="Niang G."/>
            <person name="Scheremetjew M."/>
            <person name="Finn R."/>
            <person name="Kale V."/>
            <person name="Holt S."/>
            <person name="Cochrane G."/>
            <person name="Meng A."/>
            <person name="Brown T."/>
            <person name="Cohen L."/>
        </authorList>
    </citation>
    <scope>NUCLEOTIDE SEQUENCE</scope>
    <source>
        <strain evidence="2">PLY182g</strain>
    </source>
</reference>
<dbReference type="AlphaFoldDB" id="A0A7S0PZ84"/>
<protein>
    <submittedName>
        <fullName evidence="2">Uncharacterized protein</fullName>
    </submittedName>
</protein>
<accession>A0A7S0PZ84</accession>
<proteinExistence type="predicted"/>
<feature type="compositionally biased region" description="Basic residues" evidence="1">
    <location>
        <begin position="183"/>
        <end position="193"/>
    </location>
</feature>
<organism evidence="2">
    <name type="scientific">Coccolithus braarudii</name>
    <dbReference type="NCBI Taxonomy" id="221442"/>
    <lineage>
        <taxon>Eukaryota</taxon>
        <taxon>Haptista</taxon>
        <taxon>Haptophyta</taxon>
        <taxon>Prymnesiophyceae</taxon>
        <taxon>Coccolithales</taxon>
        <taxon>Coccolithaceae</taxon>
        <taxon>Coccolithus</taxon>
    </lineage>
</organism>
<evidence type="ECO:0000313" key="2">
    <source>
        <dbReference type="EMBL" id="CAD8599932.1"/>
    </source>
</evidence>
<name>A0A7S0PZ84_9EUKA</name>
<feature type="region of interest" description="Disordered" evidence="1">
    <location>
        <begin position="86"/>
        <end position="122"/>
    </location>
</feature>
<dbReference type="EMBL" id="HBEY01006645">
    <property type="protein sequence ID" value="CAD8599932.1"/>
    <property type="molecule type" value="Transcribed_RNA"/>
</dbReference>
<feature type="region of interest" description="Disordered" evidence="1">
    <location>
        <begin position="1"/>
        <end position="30"/>
    </location>
</feature>
<gene>
    <name evidence="2" type="ORF">CPEL01642_LOCUS3262</name>
</gene>
<feature type="compositionally biased region" description="Basic and acidic residues" evidence="1">
    <location>
        <begin position="1"/>
        <end position="11"/>
    </location>
</feature>